<dbReference type="Pfam" id="PF12642">
    <property type="entry name" value="TpcC"/>
    <property type="match status" value="1"/>
</dbReference>
<feature type="transmembrane region" description="Helical" evidence="1">
    <location>
        <begin position="37"/>
        <end position="59"/>
    </location>
</feature>
<dbReference type="AlphaFoldDB" id="A0A139R2Y9"/>
<dbReference type="RefSeq" id="WP_061459924.1">
    <property type="nucleotide sequence ID" value="NZ_KQ970571.1"/>
</dbReference>
<dbReference type="CDD" id="cd16386">
    <property type="entry name" value="TcpC_N"/>
    <property type="match status" value="1"/>
</dbReference>
<name>A0A139R2Y9_9STRE</name>
<dbReference type="Gene3D" id="3.10.450.540">
    <property type="match status" value="1"/>
</dbReference>
<dbReference type="EMBL" id="LQXV01000167">
    <property type="protein sequence ID" value="KXU09158.1"/>
    <property type="molecule type" value="Genomic_DNA"/>
</dbReference>
<reference evidence="2 3" key="1">
    <citation type="submission" date="2016-01" db="EMBL/GenBank/DDBJ databases">
        <title>Highly variable Streptococcus oralis are common among viridans streptococci isolated from primates.</title>
        <authorList>
            <person name="Denapaite D."/>
            <person name="Rieger M."/>
            <person name="Koendgen S."/>
            <person name="Brueckner R."/>
            <person name="Ochigava I."/>
            <person name="Kappeler P."/>
            <person name="Maetz-Rensing K."/>
            <person name="Leendertz F."/>
            <person name="Hakenbeck R."/>
        </authorList>
    </citation>
    <scope>NUCLEOTIDE SEQUENCE [LARGE SCALE GENOMIC DNA]</scope>
    <source>
        <strain evidence="2 3">DD03</strain>
    </source>
</reference>
<protein>
    <submittedName>
        <fullName evidence="2">Putative transposon protein</fullName>
    </submittedName>
</protein>
<gene>
    <name evidence="2" type="ORF">SGADD03_01013</name>
</gene>
<keyword evidence="1" id="KW-0812">Transmembrane</keyword>
<keyword evidence="1" id="KW-1133">Transmembrane helix</keyword>
<accession>A0A139R2Y9</accession>
<evidence type="ECO:0000256" key="1">
    <source>
        <dbReference type="SAM" id="Phobius"/>
    </source>
</evidence>
<proteinExistence type="predicted"/>
<evidence type="ECO:0000313" key="3">
    <source>
        <dbReference type="Proteomes" id="UP000071927"/>
    </source>
</evidence>
<dbReference type="CDD" id="cd16428">
    <property type="entry name" value="TcpC_C"/>
    <property type="match status" value="1"/>
</dbReference>
<evidence type="ECO:0000313" key="2">
    <source>
        <dbReference type="EMBL" id="KXU09158.1"/>
    </source>
</evidence>
<dbReference type="InterPro" id="IPR035628">
    <property type="entry name" value="TcpC_C"/>
</dbReference>
<comment type="caution">
    <text evidence="2">The sequence shown here is derived from an EMBL/GenBank/DDBJ whole genome shotgun (WGS) entry which is preliminary data.</text>
</comment>
<dbReference type="PATRIC" id="fig|315405.12.peg.1192"/>
<dbReference type="Proteomes" id="UP000071927">
    <property type="component" value="Unassembled WGS sequence"/>
</dbReference>
<keyword evidence="1" id="KW-0472">Membrane</keyword>
<organism evidence="2 3">
    <name type="scientific">Streptococcus gallolyticus</name>
    <dbReference type="NCBI Taxonomy" id="315405"/>
    <lineage>
        <taxon>Bacteria</taxon>
        <taxon>Bacillati</taxon>
        <taxon>Bacillota</taxon>
        <taxon>Bacilli</taxon>
        <taxon>Lactobacillales</taxon>
        <taxon>Streptococcaceae</taxon>
        <taxon>Streptococcus</taxon>
    </lineage>
</organism>
<dbReference type="InterPro" id="IPR024735">
    <property type="entry name" value="TcpC"/>
</dbReference>
<sequence>MFKRKSKEAKEAERVLKKSPKKVKNELRLVNQRKMNAIFIGGLVGFVVLSVVAIASSLLRSSTSHTQTATARSSVVYGTDNVDYRLQQFLDGYVSTYFTVSDDSETRKEQEEELNDYYDVVPTQKESSDEVQPMSLVSARLQTIEDKVATYQVTYDTGKEDTSRVTVKFSIPYGETDDGYYVSGLPWIQAVDELKADDVDMDKTLDLTAADSYSDTESEKLDDFINLFFVNYTTSQKNLDLISNGLKAVTGVSFKSVDYVYYKEVDKAMMTYVQVTFDVAGATHSENFTLKLIQKNGDFYVSSLKHTIPYDYAD</sequence>